<dbReference type="SUPFAM" id="SSF111369">
    <property type="entry name" value="HlyD-like secretion proteins"/>
    <property type="match status" value="1"/>
</dbReference>
<protein>
    <submittedName>
        <fullName evidence="9">HlyD family secretion protein</fullName>
    </submittedName>
</protein>
<evidence type="ECO:0000256" key="5">
    <source>
        <dbReference type="SAM" id="Coils"/>
    </source>
</evidence>
<dbReference type="Proteomes" id="UP001165667">
    <property type="component" value="Unassembled WGS sequence"/>
</dbReference>
<name>A0AA41YZ50_9HYPH</name>
<evidence type="ECO:0000256" key="2">
    <source>
        <dbReference type="ARBA" id="ARBA00022692"/>
    </source>
</evidence>
<evidence type="ECO:0000256" key="3">
    <source>
        <dbReference type="ARBA" id="ARBA00022989"/>
    </source>
</evidence>
<dbReference type="AlphaFoldDB" id="A0AA41YZ50"/>
<dbReference type="InterPro" id="IPR006143">
    <property type="entry name" value="RND_pump_MFP"/>
</dbReference>
<dbReference type="PANTHER" id="PTHR30367:SF1">
    <property type="entry name" value="MULTIDRUG RESISTANCE PROTEIN MDTN"/>
    <property type="match status" value="1"/>
</dbReference>
<evidence type="ECO:0000313" key="10">
    <source>
        <dbReference type="Proteomes" id="UP001165667"/>
    </source>
</evidence>
<dbReference type="Pfam" id="PF25917">
    <property type="entry name" value="BSH_RND"/>
    <property type="match status" value="1"/>
</dbReference>
<evidence type="ECO:0000256" key="4">
    <source>
        <dbReference type="ARBA" id="ARBA00023136"/>
    </source>
</evidence>
<comment type="caution">
    <text evidence="9">The sequence shown here is derived from an EMBL/GenBank/DDBJ whole genome shotgun (WGS) entry which is preliminary data.</text>
</comment>
<keyword evidence="2 6" id="KW-0812">Transmembrane</keyword>
<feature type="domain" description="Multidrug resistance protein MdtA-like barrel-sandwich hybrid" evidence="7">
    <location>
        <begin position="60"/>
        <end position="198"/>
    </location>
</feature>
<dbReference type="InterPro" id="IPR058625">
    <property type="entry name" value="MdtA-like_BSH"/>
</dbReference>
<keyword evidence="10" id="KW-1185">Reference proteome</keyword>
<sequence length="306" mass="33148">MSNQTTGPAPAAPLRYRLRIVPIALTLLVVAAACGLTALMWQAYFGAPWTRDGSVRVYVVALAPEVSGRVIALPVSDNQFVHKDDLLMTIDKRDYEIAVALSNANVAQTKADFENKQVEAKRRAALTDLATTREEQQSYAATAEVAYAVYQQALANLDKAKLNLERTEIHSPVNGWITNLSTQLGDYATTGSRAFSIVNADSFWVDGYFEETKIAPIKEGDPAKIWLLGYKQVLDGHVDSLARGIVVGNAQAGASGLANVNPIFTWVRLAQRVPVRVHIDHVPSDVRLVAGMTATVEVTPHAATAP</sequence>
<evidence type="ECO:0000313" key="9">
    <source>
        <dbReference type="EMBL" id="MCW6509971.1"/>
    </source>
</evidence>
<evidence type="ECO:0000256" key="1">
    <source>
        <dbReference type="ARBA" id="ARBA00009477"/>
    </source>
</evidence>
<reference evidence="9" key="1">
    <citation type="submission" date="2022-05" db="EMBL/GenBank/DDBJ databases">
        <authorList>
            <person name="Pankratov T."/>
        </authorList>
    </citation>
    <scope>NUCLEOTIDE SEQUENCE</scope>
    <source>
        <strain evidence="9">BP6-180914</strain>
    </source>
</reference>
<evidence type="ECO:0000259" key="8">
    <source>
        <dbReference type="Pfam" id="PF25963"/>
    </source>
</evidence>
<comment type="similarity">
    <text evidence="1">Belongs to the membrane fusion protein (MFP) (TC 8.A.1) family.</text>
</comment>
<dbReference type="RefSeq" id="WP_282586339.1">
    <property type="nucleotide sequence ID" value="NZ_JAMOIM010000012.1"/>
</dbReference>
<dbReference type="InterPro" id="IPR050393">
    <property type="entry name" value="MFP_Efflux_Pump"/>
</dbReference>
<feature type="coiled-coil region" evidence="5">
    <location>
        <begin position="115"/>
        <end position="170"/>
    </location>
</feature>
<dbReference type="PANTHER" id="PTHR30367">
    <property type="entry name" value="P-HYDROXYBENZOIC ACID EFFLUX PUMP SUBUNIT AAEA-RELATED"/>
    <property type="match status" value="1"/>
</dbReference>
<dbReference type="Gene3D" id="2.40.50.100">
    <property type="match status" value="1"/>
</dbReference>
<dbReference type="GO" id="GO:0016020">
    <property type="term" value="C:membrane"/>
    <property type="evidence" value="ECO:0007669"/>
    <property type="project" value="InterPro"/>
</dbReference>
<dbReference type="NCBIfam" id="TIGR01730">
    <property type="entry name" value="RND_mfp"/>
    <property type="match status" value="1"/>
</dbReference>
<keyword evidence="5" id="KW-0175">Coiled coil</keyword>
<evidence type="ECO:0000256" key="6">
    <source>
        <dbReference type="SAM" id="Phobius"/>
    </source>
</evidence>
<feature type="transmembrane region" description="Helical" evidence="6">
    <location>
        <begin position="20"/>
        <end position="41"/>
    </location>
</feature>
<dbReference type="EMBL" id="JAMOIM010000012">
    <property type="protein sequence ID" value="MCW6509971.1"/>
    <property type="molecule type" value="Genomic_DNA"/>
</dbReference>
<keyword evidence="4 6" id="KW-0472">Membrane</keyword>
<dbReference type="InterPro" id="IPR058634">
    <property type="entry name" value="AaeA-lik-b-barrel"/>
</dbReference>
<dbReference type="Gene3D" id="2.40.30.170">
    <property type="match status" value="1"/>
</dbReference>
<accession>A0AA41YZ50</accession>
<gene>
    <name evidence="9" type="ORF">M8523_18280</name>
</gene>
<evidence type="ECO:0000259" key="7">
    <source>
        <dbReference type="Pfam" id="PF25917"/>
    </source>
</evidence>
<keyword evidence="3 6" id="KW-1133">Transmembrane helix</keyword>
<dbReference type="Pfam" id="PF25963">
    <property type="entry name" value="Beta-barrel_AAEA"/>
    <property type="match status" value="1"/>
</dbReference>
<organism evidence="9 10">
    <name type="scientific">Lichenifustis flavocetrariae</name>
    <dbReference type="NCBI Taxonomy" id="2949735"/>
    <lineage>
        <taxon>Bacteria</taxon>
        <taxon>Pseudomonadati</taxon>
        <taxon>Pseudomonadota</taxon>
        <taxon>Alphaproteobacteria</taxon>
        <taxon>Hyphomicrobiales</taxon>
        <taxon>Lichenihabitantaceae</taxon>
        <taxon>Lichenifustis</taxon>
    </lineage>
</organism>
<feature type="domain" description="p-hydroxybenzoic acid efflux pump subunit AaeA-like beta-barrel" evidence="8">
    <location>
        <begin position="202"/>
        <end position="299"/>
    </location>
</feature>
<proteinExistence type="inferred from homology"/>
<dbReference type="GO" id="GO:0022857">
    <property type="term" value="F:transmembrane transporter activity"/>
    <property type="evidence" value="ECO:0007669"/>
    <property type="project" value="InterPro"/>
</dbReference>